<evidence type="ECO:0000256" key="8">
    <source>
        <dbReference type="ARBA" id="ARBA00022927"/>
    </source>
</evidence>
<dbReference type="InterPro" id="IPR020006">
    <property type="entry name" value="FlhF"/>
</dbReference>
<evidence type="ECO:0000256" key="10">
    <source>
        <dbReference type="ARBA" id="ARBA00023136"/>
    </source>
</evidence>
<dbReference type="InterPro" id="IPR000897">
    <property type="entry name" value="SRP54_GTPase_dom"/>
</dbReference>
<evidence type="ECO:0000313" key="18">
    <source>
        <dbReference type="EMBL" id="CUQ80853.1"/>
    </source>
</evidence>
<dbReference type="EMBL" id="CZBU01000003">
    <property type="protein sequence ID" value="CUQ76795.1"/>
    <property type="molecule type" value="Genomic_DNA"/>
</dbReference>
<dbReference type="Gene3D" id="3.40.50.300">
    <property type="entry name" value="P-loop containing nucleotide triphosphate hydrolases"/>
    <property type="match status" value="1"/>
</dbReference>
<keyword evidence="10" id="KW-0472">Membrane</keyword>
<reference evidence="19 22" key="2">
    <citation type="journal article" date="2019" name="Nat. Med.">
        <title>A library of human gut bacterial isolates paired with longitudinal multiomics data enables mechanistic microbiome research.</title>
        <authorList>
            <person name="Poyet M."/>
            <person name="Groussin M."/>
            <person name="Gibbons S.M."/>
            <person name="Avila-Pacheco J."/>
            <person name="Jiang X."/>
            <person name="Kearney S.M."/>
            <person name="Perrotta A.R."/>
            <person name="Berdy B."/>
            <person name="Zhao S."/>
            <person name="Lieberman T.D."/>
            <person name="Swanson P.K."/>
            <person name="Smith M."/>
            <person name="Roesemann S."/>
            <person name="Alexander J.E."/>
            <person name="Rich S.A."/>
            <person name="Livny J."/>
            <person name="Vlamakis H."/>
            <person name="Clish C."/>
            <person name="Bullock K."/>
            <person name="Deik A."/>
            <person name="Scott J."/>
            <person name="Pierce K.A."/>
            <person name="Xavier R.J."/>
            <person name="Alm E.J."/>
        </authorList>
    </citation>
    <scope>NUCLEOTIDE SEQUENCE [LARGE SCALE GENOMIC DNA]</scope>
    <source>
        <strain evidence="19 22">BIOML-A1</strain>
    </source>
</reference>
<evidence type="ECO:0000256" key="14">
    <source>
        <dbReference type="SAM" id="Coils"/>
    </source>
</evidence>
<dbReference type="EMBL" id="CZBV01000002">
    <property type="protein sequence ID" value="CUQ80853.1"/>
    <property type="molecule type" value="Genomic_DNA"/>
</dbReference>
<keyword evidence="11" id="KW-1006">Bacterial flagellum protein export</keyword>
<gene>
    <name evidence="18" type="primary">flhF</name>
    <name evidence="17" type="ORF">ERS852490_01254</name>
    <name evidence="18" type="ORF">ERS852492_00588</name>
    <name evidence="19" type="ORF">GKE48_02080</name>
</gene>
<feature type="domain" description="AAA+ ATPase" evidence="15">
    <location>
        <begin position="227"/>
        <end position="398"/>
    </location>
</feature>
<evidence type="ECO:0000256" key="9">
    <source>
        <dbReference type="ARBA" id="ARBA00023134"/>
    </source>
</evidence>
<dbReference type="PANTHER" id="PTHR43134:SF3">
    <property type="entry name" value="FLAGELLAR BIOSYNTHESIS PROTEIN FLHF"/>
    <property type="match status" value="1"/>
</dbReference>
<dbReference type="AlphaFoldDB" id="A0A174Z0C0"/>
<dbReference type="OrthoDB" id="9778554at2"/>
<feature type="domain" description="SRP54-type proteins GTP-binding" evidence="16">
    <location>
        <begin position="228"/>
        <end position="425"/>
    </location>
</feature>
<evidence type="ECO:0000256" key="4">
    <source>
        <dbReference type="ARBA" id="ARBA00022448"/>
    </source>
</evidence>
<evidence type="ECO:0000256" key="5">
    <source>
        <dbReference type="ARBA" id="ARBA00022475"/>
    </source>
</evidence>
<evidence type="ECO:0000313" key="22">
    <source>
        <dbReference type="Proteomes" id="UP000481964"/>
    </source>
</evidence>
<dbReference type="GO" id="GO:0005886">
    <property type="term" value="C:plasma membrane"/>
    <property type="evidence" value="ECO:0007669"/>
    <property type="project" value="UniProtKB-SubCell"/>
</dbReference>
<keyword evidence="18" id="KW-0966">Cell projection</keyword>
<dbReference type="SMART" id="SM00962">
    <property type="entry name" value="SRP54"/>
    <property type="match status" value="1"/>
</dbReference>
<dbReference type="EMBL" id="WKRD01000002">
    <property type="protein sequence ID" value="MSC56242.1"/>
    <property type="molecule type" value="Genomic_DNA"/>
</dbReference>
<dbReference type="NCBIfam" id="TIGR03499">
    <property type="entry name" value="FlhF"/>
    <property type="match status" value="1"/>
</dbReference>
<reference evidence="20 21" key="1">
    <citation type="submission" date="2015-09" db="EMBL/GenBank/DDBJ databases">
        <authorList>
            <consortium name="Pathogen Informatics"/>
        </authorList>
    </citation>
    <scope>NUCLEOTIDE SEQUENCE [LARGE SCALE GENOMIC DNA]</scope>
    <source>
        <strain evidence="17 20">2789STDY5834875</strain>
        <strain evidence="18 21">2789STDY5834878</strain>
    </source>
</reference>
<dbReference type="PANTHER" id="PTHR43134">
    <property type="entry name" value="SIGNAL RECOGNITION PARTICLE RECEPTOR SUBUNIT ALPHA"/>
    <property type="match status" value="1"/>
</dbReference>
<evidence type="ECO:0000256" key="3">
    <source>
        <dbReference type="ARBA" id="ARBA00014919"/>
    </source>
</evidence>
<dbReference type="RefSeq" id="WP_022097335.1">
    <property type="nucleotide sequence ID" value="NZ_CABIXW010000002.1"/>
</dbReference>
<protein>
    <recommendedName>
        <fullName evidence="3 13">Flagellar biosynthesis protein FlhF</fullName>
    </recommendedName>
</protein>
<keyword evidence="18" id="KW-0282">Flagellum</keyword>
<evidence type="ECO:0000256" key="11">
    <source>
        <dbReference type="ARBA" id="ARBA00023225"/>
    </source>
</evidence>
<accession>A0A174Z0C0</accession>
<dbReference type="Proteomes" id="UP000095621">
    <property type="component" value="Unassembled WGS sequence"/>
</dbReference>
<comment type="subcellular location">
    <subcellularLocation>
        <location evidence="1">Cell membrane</location>
        <topology evidence="1">Peripheral membrane protein</topology>
        <orientation evidence="1">Cytoplasmic side</orientation>
    </subcellularLocation>
</comment>
<keyword evidence="7" id="KW-1005">Bacterial flagellum biogenesis</keyword>
<evidence type="ECO:0000313" key="19">
    <source>
        <dbReference type="EMBL" id="MSC56242.1"/>
    </source>
</evidence>
<dbReference type="CDD" id="cd17873">
    <property type="entry name" value="FlhF"/>
    <property type="match status" value="1"/>
</dbReference>
<dbReference type="InterPro" id="IPR027417">
    <property type="entry name" value="P-loop_NTPase"/>
</dbReference>
<evidence type="ECO:0000313" key="17">
    <source>
        <dbReference type="EMBL" id="CUQ76795.1"/>
    </source>
</evidence>
<evidence type="ECO:0000259" key="15">
    <source>
        <dbReference type="SMART" id="SM00382"/>
    </source>
</evidence>
<evidence type="ECO:0000259" key="16">
    <source>
        <dbReference type="SMART" id="SM00962"/>
    </source>
</evidence>
<dbReference type="SMART" id="SM00382">
    <property type="entry name" value="AAA"/>
    <property type="match status" value="1"/>
</dbReference>
<keyword evidence="4" id="KW-0813">Transport</keyword>
<dbReference type="InterPro" id="IPR003593">
    <property type="entry name" value="AAA+_ATPase"/>
</dbReference>
<proteinExistence type="inferred from homology"/>
<comment type="similarity">
    <text evidence="2">Belongs to the GTP-binding SRP family.</text>
</comment>
<evidence type="ECO:0000256" key="7">
    <source>
        <dbReference type="ARBA" id="ARBA00022795"/>
    </source>
</evidence>
<dbReference type="InterPro" id="IPR047040">
    <property type="entry name" value="FlhF__GTPase_dom"/>
</dbReference>
<keyword evidence="9" id="KW-0342">GTP-binding</keyword>
<keyword evidence="18" id="KW-0969">Cilium</keyword>
<dbReference type="GO" id="GO:0003924">
    <property type="term" value="F:GTPase activity"/>
    <property type="evidence" value="ECO:0007669"/>
    <property type="project" value="UniProtKB-UniRule"/>
</dbReference>
<dbReference type="Proteomes" id="UP000095780">
    <property type="component" value="Unassembled WGS sequence"/>
</dbReference>
<comment type="function">
    <text evidence="12">Necessary for flagellar biosynthesis. May be involved in translocation of the flagellum.</text>
</comment>
<keyword evidence="14" id="KW-0175">Coiled coil</keyword>
<dbReference type="GO" id="GO:0005047">
    <property type="term" value="F:signal recognition particle binding"/>
    <property type="evidence" value="ECO:0007669"/>
    <property type="project" value="TreeGrafter"/>
</dbReference>
<evidence type="ECO:0000256" key="2">
    <source>
        <dbReference type="ARBA" id="ARBA00008531"/>
    </source>
</evidence>
<keyword evidence="6" id="KW-0547">Nucleotide-binding</keyword>
<dbReference type="Gene3D" id="1.20.120.1380">
    <property type="entry name" value="Flagellar FlhF biosynthesis protein, N domain"/>
    <property type="match status" value="1"/>
</dbReference>
<dbReference type="FunFam" id="3.40.50.300:FF:000695">
    <property type="entry name" value="Flagellar biosynthesis regulator FlhF"/>
    <property type="match status" value="1"/>
</dbReference>
<dbReference type="Proteomes" id="UP000481964">
    <property type="component" value="Unassembled WGS sequence"/>
</dbReference>
<evidence type="ECO:0000256" key="13">
    <source>
        <dbReference type="NCBIfam" id="TIGR03499"/>
    </source>
</evidence>
<evidence type="ECO:0000313" key="21">
    <source>
        <dbReference type="Proteomes" id="UP000095780"/>
    </source>
</evidence>
<evidence type="ECO:0000313" key="20">
    <source>
        <dbReference type="Proteomes" id="UP000095621"/>
    </source>
</evidence>
<dbReference type="GO" id="GO:0015031">
    <property type="term" value="P:protein transport"/>
    <property type="evidence" value="ECO:0007669"/>
    <property type="project" value="UniProtKB-KW"/>
</dbReference>
<dbReference type="GO" id="GO:0005525">
    <property type="term" value="F:GTP binding"/>
    <property type="evidence" value="ECO:0007669"/>
    <property type="project" value="UniProtKB-UniRule"/>
</dbReference>
<name>A0A174Z0C0_9FIRM</name>
<evidence type="ECO:0000256" key="6">
    <source>
        <dbReference type="ARBA" id="ARBA00022741"/>
    </source>
</evidence>
<evidence type="ECO:0000256" key="1">
    <source>
        <dbReference type="ARBA" id="ARBA00004413"/>
    </source>
</evidence>
<dbReference type="GO" id="GO:0044781">
    <property type="term" value="P:bacterial-type flagellum organization"/>
    <property type="evidence" value="ECO:0007669"/>
    <property type="project" value="UniProtKB-UniRule"/>
</dbReference>
<organism evidence="18 21">
    <name type="scientific">Lachnospira eligens</name>
    <dbReference type="NCBI Taxonomy" id="39485"/>
    <lineage>
        <taxon>Bacteria</taxon>
        <taxon>Bacillati</taxon>
        <taxon>Bacillota</taxon>
        <taxon>Clostridia</taxon>
        <taxon>Lachnospirales</taxon>
        <taxon>Lachnospiraceae</taxon>
        <taxon>Lachnospira</taxon>
    </lineage>
</organism>
<sequence length="428" mass="47899">MIVKKFQAETETEAILKAKDELGSGAVVLNVKTLKQRGVFRLFKKDVVEVTAALEEKEFINGINNKRPTMENKGANSGFISSQPMKNITGGSQINLVADEKIDMNSNAANIEKKLDSLHSLLENQMNPGGSSAKRPAAATVMHEEIHAQDTGKKIVKERENANYKFLQLIYKKLVDNEVDSKYADEIIADIEASLKKESNIDSILSAVYQKIILKLGEPRTISLGDKPKVIFFIGPTGVGKTTTIAKIASHFKLEKYTKVAFITSDTYRIAAVEQLNTYASIIDCPVNVAYSPDEMDECLDEFKTYELILVDTAGRSHKSEEQMEELDKLIETVEQRKDEFDFEIYLTLSVTTKYKDLVNIADKYKHIKDWAIIFTKLDETCSLGNMLNMKLYTGEPLSYTTSGQNVPNDIEVINEQRLAKLLLGGKS</sequence>
<feature type="coiled-coil region" evidence="14">
    <location>
        <begin position="317"/>
        <end position="344"/>
    </location>
</feature>
<evidence type="ECO:0000256" key="12">
    <source>
        <dbReference type="ARBA" id="ARBA00025337"/>
    </source>
</evidence>
<keyword evidence="8" id="KW-0653">Protein transport</keyword>
<dbReference type="SUPFAM" id="SSF52540">
    <property type="entry name" value="P-loop containing nucleoside triphosphate hydrolases"/>
    <property type="match status" value="1"/>
</dbReference>
<dbReference type="Pfam" id="PF00448">
    <property type="entry name" value="SRP54"/>
    <property type="match status" value="1"/>
</dbReference>
<dbReference type="GO" id="GO:0006614">
    <property type="term" value="P:SRP-dependent cotranslational protein targeting to membrane"/>
    <property type="evidence" value="ECO:0007669"/>
    <property type="project" value="UniProtKB-UniRule"/>
</dbReference>
<keyword evidence="5" id="KW-1003">Cell membrane</keyword>